<name>A0A7U3RBL1_CARVO</name>
<dbReference type="InterPro" id="IPR037729">
    <property type="entry name" value="CCHa1/2"/>
</dbReference>
<feature type="chain" id="PRO_5030802520" evidence="1">
    <location>
        <begin position="32"/>
        <end position="129"/>
    </location>
</feature>
<dbReference type="PANTHER" id="PTHR35980">
    <property type="entry name" value="NEUROPEPTIDE CCHAMIDE-1-RELATED"/>
    <property type="match status" value="1"/>
</dbReference>
<feature type="signal peptide" evidence="1">
    <location>
        <begin position="1"/>
        <end position="31"/>
    </location>
</feature>
<accession>A0A7U3RBL1</accession>
<reference evidence="2" key="1">
    <citation type="journal article" date="2020" name="Insect Biochem. Mol. Biol.">
        <title>The Neuropeptidome of Carabus (Coleoptera, Adephaga: Carabidae).</title>
        <authorList>
            <person name="Ragionieri L."/>
            <person name="Predel R."/>
        </authorList>
    </citation>
    <scope>NUCLEOTIDE SEQUENCE</scope>
    <source>
        <strain evidence="2">16</strain>
    </source>
</reference>
<keyword evidence="1" id="KW-0732">Signal</keyword>
<dbReference type="GO" id="GO:0005184">
    <property type="term" value="F:neuropeptide hormone activity"/>
    <property type="evidence" value="ECO:0007669"/>
    <property type="project" value="InterPro"/>
</dbReference>
<dbReference type="AlphaFoldDB" id="A0A7U3RBL1"/>
<organism evidence="2">
    <name type="scientific">Carabus violaceus</name>
    <name type="common">Violet ground beetle</name>
    <dbReference type="NCBI Taxonomy" id="41075"/>
    <lineage>
        <taxon>Eukaryota</taxon>
        <taxon>Metazoa</taxon>
        <taxon>Ecdysozoa</taxon>
        <taxon>Arthropoda</taxon>
        <taxon>Hexapoda</taxon>
        <taxon>Insecta</taxon>
        <taxon>Pterygota</taxon>
        <taxon>Neoptera</taxon>
        <taxon>Endopterygota</taxon>
        <taxon>Coleoptera</taxon>
        <taxon>Adephaga</taxon>
        <taxon>Caraboidea</taxon>
        <taxon>Carabidae</taxon>
        <taxon>Carabinae</taxon>
        <taxon>Carabini</taxon>
        <taxon>Carabina</taxon>
        <taxon>Carabus</taxon>
        <taxon>Megodontus</taxon>
    </lineage>
</organism>
<dbReference type="GO" id="GO:0007218">
    <property type="term" value="P:neuropeptide signaling pathway"/>
    <property type="evidence" value="ECO:0007669"/>
    <property type="project" value="InterPro"/>
</dbReference>
<evidence type="ECO:0000313" key="2">
    <source>
        <dbReference type="EMBL" id="QHB80537.1"/>
    </source>
</evidence>
<proteinExistence type="evidence at transcript level"/>
<evidence type="ECO:0000256" key="1">
    <source>
        <dbReference type="SAM" id="SignalP"/>
    </source>
</evidence>
<dbReference type="PANTHER" id="PTHR35980:SF1">
    <property type="entry name" value="NEUROPEPTIDE CCHAMIDE-1-RELATED"/>
    <property type="match status" value="1"/>
</dbReference>
<dbReference type="GO" id="GO:0005615">
    <property type="term" value="C:extracellular space"/>
    <property type="evidence" value="ECO:0007669"/>
    <property type="project" value="TreeGrafter"/>
</dbReference>
<sequence>MYGANMKTGAVWATIITLTALLVFTFDTCEAKRGCQAFGHSCYGGHGKRVDSRFGSAPEEVAYGSNQQAGLNDMVFTAPRSLPNTGPLDNQEDNQVRQNIPQDLYNLSPFLRQWLQAYRNSQDFRSNNM</sequence>
<protein>
    <submittedName>
        <fullName evidence="2">CCHamide 2</fullName>
    </submittedName>
</protein>
<dbReference type="EMBL" id="MN837640">
    <property type="protein sequence ID" value="QHB80537.1"/>
    <property type="molecule type" value="mRNA"/>
</dbReference>